<dbReference type="AlphaFoldDB" id="A0A2P6NY73"/>
<dbReference type="Proteomes" id="UP000241769">
    <property type="component" value="Unassembled WGS sequence"/>
</dbReference>
<accession>A0A2P6NY73</accession>
<protein>
    <submittedName>
        <fullName evidence="2">Uncharacterized protein</fullName>
    </submittedName>
</protein>
<feature type="region of interest" description="Disordered" evidence="1">
    <location>
        <begin position="136"/>
        <end position="169"/>
    </location>
</feature>
<keyword evidence="3" id="KW-1185">Reference proteome</keyword>
<comment type="caution">
    <text evidence="2">The sequence shown here is derived from an EMBL/GenBank/DDBJ whole genome shotgun (WGS) entry which is preliminary data.</text>
</comment>
<feature type="region of interest" description="Disordered" evidence="1">
    <location>
        <begin position="1"/>
        <end position="42"/>
    </location>
</feature>
<proteinExistence type="predicted"/>
<sequence length="169" mass="20031">MSHKRKHPDMEIMEEWQPPKRQHLDVEEPMIPSEPNENEGEERRIEVIEGDPLLVTPSVPTSEPNNQQLIAFRPTKAIVMEPFIRNQREMLRHLLTRMDRQSIIDMMNERQLLPANVATFIELLDQELLHYKKNNKKSESRVEEIKEDEATQPRIEDIDDYHDEGMVLD</sequence>
<name>A0A2P6NY73_9EUKA</name>
<reference evidence="2 3" key="1">
    <citation type="journal article" date="2018" name="Genome Biol. Evol.">
        <title>Multiple Roots of Fruiting Body Formation in Amoebozoa.</title>
        <authorList>
            <person name="Hillmann F."/>
            <person name="Forbes G."/>
            <person name="Novohradska S."/>
            <person name="Ferling I."/>
            <person name="Riege K."/>
            <person name="Groth M."/>
            <person name="Westermann M."/>
            <person name="Marz M."/>
            <person name="Spaller T."/>
            <person name="Winckler T."/>
            <person name="Schaap P."/>
            <person name="Glockner G."/>
        </authorList>
    </citation>
    <scope>NUCLEOTIDE SEQUENCE [LARGE SCALE GENOMIC DNA]</scope>
    <source>
        <strain evidence="2 3">Jena</strain>
    </source>
</reference>
<evidence type="ECO:0000313" key="3">
    <source>
        <dbReference type="Proteomes" id="UP000241769"/>
    </source>
</evidence>
<organism evidence="2 3">
    <name type="scientific">Planoprotostelium fungivorum</name>
    <dbReference type="NCBI Taxonomy" id="1890364"/>
    <lineage>
        <taxon>Eukaryota</taxon>
        <taxon>Amoebozoa</taxon>
        <taxon>Evosea</taxon>
        <taxon>Variosea</taxon>
        <taxon>Cavosteliida</taxon>
        <taxon>Cavosteliaceae</taxon>
        <taxon>Planoprotostelium</taxon>
    </lineage>
</organism>
<evidence type="ECO:0000313" key="2">
    <source>
        <dbReference type="EMBL" id="PRP88889.1"/>
    </source>
</evidence>
<dbReference type="InParanoid" id="A0A2P6NY73"/>
<gene>
    <name evidence="2" type="ORF">PROFUN_00357</name>
</gene>
<dbReference type="EMBL" id="MDYQ01000007">
    <property type="protein sequence ID" value="PRP88889.1"/>
    <property type="molecule type" value="Genomic_DNA"/>
</dbReference>
<evidence type="ECO:0000256" key="1">
    <source>
        <dbReference type="SAM" id="MobiDB-lite"/>
    </source>
</evidence>
<feature type="compositionally biased region" description="Basic and acidic residues" evidence="1">
    <location>
        <begin position="136"/>
        <end position="156"/>
    </location>
</feature>